<keyword evidence="2" id="KW-1185">Reference proteome</keyword>
<organism evidence="2">
    <name type="scientific">Laccaria bicolor (strain S238N-H82 / ATCC MYA-4686)</name>
    <name type="common">Bicoloured deceiver</name>
    <name type="synonym">Laccaria laccata var. bicolor</name>
    <dbReference type="NCBI Taxonomy" id="486041"/>
    <lineage>
        <taxon>Eukaryota</taxon>
        <taxon>Fungi</taxon>
        <taxon>Dikarya</taxon>
        <taxon>Basidiomycota</taxon>
        <taxon>Agaricomycotina</taxon>
        <taxon>Agaricomycetes</taxon>
        <taxon>Agaricomycetidae</taxon>
        <taxon>Agaricales</taxon>
        <taxon>Agaricineae</taxon>
        <taxon>Hydnangiaceae</taxon>
        <taxon>Laccaria</taxon>
    </lineage>
</organism>
<reference evidence="1 2" key="1">
    <citation type="journal article" date="2008" name="Nature">
        <title>The genome of Laccaria bicolor provides insights into mycorrhizal symbiosis.</title>
        <authorList>
            <person name="Martin F."/>
            <person name="Aerts A."/>
            <person name="Ahren D."/>
            <person name="Brun A."/>
            <person name="Danchin E.G.J."/>
            <person name="Duchaussoy F."/>
            <person name="Gibon J."/>
            <person name="Kohler A."/>
            <person name="Lindquist E."/>
            <person name="Pereda V."/>
            <person name="Salamov A."/>
            <person name="Shapiro H.J."/>
            <person name="Wuyts J."/>
            <person name="Blaudez D."/>
            <person name="Buee M."/>
            <person name="Brokstein P."/>
            <person name="Canbaeck B."/>
            <person name="Cohen D."/>
            <person name="Courty P.E."/>
            <person name="Coutinho P.M."/>
            <person name="Delaruelle C."/>
            <person name="Detter J.C."/>
            <person name="Deveau A."/>
            <person name="DiFazio S."/>
            <person name="Duplessis S."/>
            <person name="Fraissinet-Tachet L."/>
            <person name="Lucic E."/>
            <person name="Frey-Klett P."/>
            <person name="Fourrey C."/>
            <person name="Feussner I."/>
            <person name="Gay G."/>
            <person name="Grimwood J."/>
            <person name="Hoegger P.J."/>
            <person name="Jain P."/>
            <person name="Kilaru S."/>
            <person name="Labbe J."/>
            <person name="Lin Y.C."/>
            <person name="Legue V."/>
            <person name="Le Tacon F."/>
            <person name="Marmeisse R."/>
            <person name="Melayah D."/>
            <person name="Montanini B."/>
            <person name="Muratet M."/>
            <person name="Nehls U."/>
            <person name="Niculita-Hirzel H."/>
            <person name="Oudot-Le Secq M.P."/>
            <person name="Peter M."/>
            <person name="Quesneville H."/>
            <person name="Rajashekar B."/>
            <person name="Reich M."/>
            <person name="Rouhier N."/>
            <person name="Schmutz J."/>
            <person name="Yin T."/>
            <person name="Chalot M."/>
            <person name="Henrissat B."/>
            <person name="Kuees U."/>
            <person name="Lucas S."/>
            <person name="Van de Peer Y."/>
            <person name="Podila G.K."/>
            <person name="Polle A."/>
            <person name="Pukkila P.J."/>
            <person name="Richardson P.M."/>
            <person name="Rouze P."/>
            <person name="Sanders I.R."/>
            <person name="Stajich J.E."/>
            <person name="Tunlid A."/>
            <person name="Tuskan G."/>
            <person name="Grigoriev I.V."/>
        </authorList>
    </citation>
    <scope>NUCLEOTIDE SEQUENCE [LARGE SCALE GENOMIC DNA]</scope>
    <source>
        <strain evidence="2">S238N-H82 / ATCC MYA-4686</strain>
    </source>
</reference>
<accession>B0DMB3</accession>
<evidence type="ECO:0000313" key="2">
    <source>
        <dbReference type="Proteomes" id="UP000001194"/>
    </source>
</evidence>
<dbReference type="KEGG" id="lbc:LACBIDRAFT_304779"/>
<sequence>MILFSLGLSSINILLMAVSTLGAYGSIFNLPTRVFHSIFGNRIMLLILRYRHQRMQDTHERDSTSNVFLTSFEEGTDWGVSQHSDIELVECAEGRGEESIT</sequence>
<dbReference type="GeneID" id="6080773"/>
<dbReference type="EMBL" id="DS547119">
    <property type="protein sequence ID" value="EDR04250.1"/>
    <property type="molecule type" value="Genomic_DNA"/>
</dbReference>
<dbReference type="AlphaFoldDB" id="B0DMB3"/>
<protein>
    <submittedName>
        <fullName evidence="1">Predicted protein</fullName>
    </submittedName>
</protein>
<dbReference type="Proteomes" id="UP000001194">
    <property type="component" value="Unassembled WGS sequence"/>
</dbReference>
<proteinExistence type="predicted"/>
<dbReference type="RefSeq" id="XP_001885141.1">
    <property type="nucleotide sequence ID" value="XM_001885106.1"/>
</dbReference>
<gene>
    <name evidence="1" type="ORF">LACBIDRAFT_304779</name>
</gene>
<dbReference type="HOGENOM" id="CLU_2292197_0_0_1"/>
<name>B0DMB3_LACBS</name>
<evidence type="ECO:0000313" key="1">
    <source>
        <dbReference type="EMBL" id="EDR04250.1"/>
    </source>
</evidence>
<dbReference type="InParanoid" id="B0DMB3"/>